<evidence type="ECO:0000313" key="2">
    <source>
        <dbReference type="EMBL" id="SBS89192.1"/>
    </source>
</evidence>
<name>A0A1A8W855_PLAOA</name>
<gene>
    <name evidence="2" type="ORF">POVCU2_0052970</name>
</gene>
<feature type="compositionally biased region" description="Polar residues" evidence="1">
    <location>
        <begin position="236"/>
        <end position="245"/>
    </location>
</feature>
<dbReference type="Proteomes" id="UP000078560">
    <property type="component" value="Unassembled WGS sequence"/>
</dbReference>
<dbReference type="AlphaFoldDB" id="A0A1A8W855"/>
<evidence type="ECO:0000256" key="1">
    <source>
        <dbReference type="SAM" id="MobiDB-lite"/>
    </source>
</evidence>
<dbReference type="InterPro" id="IPR008780">
    <property type="entry name" value="Plasmodium_Vir"/>
</dbReference>
<evidence type="ECO:0000313" key="3">
    <source>
        <dbReference type="Proteomes" id="UP000078560"/>
    </source>
</evidence>
<sequence length="333" mass="38735">MTPETAHAKLSELDSIDLLSKQIYDKIEFNYKDLSNYSEKCDKIYVNKNKDEVKTICEKLLRYLEKSTVLEIPNPQYDICLILNYWIYDKLNNIFSDKETSDNAFGNFQMIWNYLTQYINKNISYYEKCKHNLDIHKQEDWEKRKELYDYCIDYNTLYGTATNYVDKCEDYYKYIEQKTPLYTHFEDTCSTEENRCPTFYKDCKQYNPNIVLSKFRCHNEMLKKKATAQPRVLQQEPASGHNSLDSGLPEAVSGSPKAEALSETSQIGTKVGHSILGIGPVVLTATALYRYTPLGAWIRKLGGTNRNSMSDINGEEMDGFFDSSENYISYQPM</sequence>
<feature type="region of interest" description="Disordered" evidence="1">
    <location>
        <begin position="228"/>
        <end position="264"/>
    </location>
</feature>
<organism evidence="2 3">
    <name type="scientific">Plasmodium ovale curtisi</name>
    <dbReference type="NCBI Taxonomy" id="864141"/>
    <lineage>
        <taxon>Eukaryota</taxon>
        <taxon>Sar</taxon>
        <taxon>Alveolata</taxon>
        <taxon>Apicomplexa</taxon>
        <taxon>Aconoidasida</taxon>
        <taxon>Haemosporida</taxon>
        <taxon>Plasmodiidae</taxon>
        <taxon>Plasmodium</taxon>
        <taxon>Plasmodium (Plasmodium)</taxon>
    </lineage>
</organism>
<reference evidence="3" key="1">
    <citation type="submission" date="2016-05" db="EMBL/GenBank/DDBJ databases">
        <authorList>
            <person name="Naeem Raeece"/>
        </authorList>
    </citation>
    <scope>NUCLEOTIDE SEQUENCE [LARGE SCALE GENOMIC DNA]</scope>
</reference>
<accession>A0A1A8W855</accession>
<dbReference type="Pfam" id="PF05795">
    <property type="entry name" value="Plasmodium_Vir"/>
    <property type="match status" value="1"/>
</dbReference>
<protein>
    <submittedName>
        <fullName evidence="2">PIR Superfamily Protein</fullName>
    </submittedName>
</protein>
<proteinExistence type="predicted"/>
<dbReference type="EMBL" id="FLQU01000684">
    <property type="protein sequence ID" value="SBS89192.1"/>
    <property type="molecule type" value="Genomic_DNA"/>
</dbReference>